<dbReference type="Gene3D" id="3.40.720.10">
    <property type="entry name" value="Alkaline Phosphatase, subunit A"/>
    <property type="match status" value="1"/>
</dbReference>
<feature type="signal peptide" evidence="2">
    <location>
        <begin position="1"/>
        <end position="22"/>
    </location>
</feature>
<evidence type="ECO:0000313" key="3">
    <source>
        <dbReference type="EMBL" id="CRK81738.1"/>
    </source>
</evidence>
<dbReference type="OrthoDB" id="9770871at2"/>
<protein>
    <submittedName>
        <fullName evidence="3">Phosphoesterase family protein</fullName>
    </submittedName>
</protein>
<dbReference type="RefSeq" id="WP_090633033.1">
    <property type="nucleotide sequence ID" value="NZ_CVRB01000001.1"/>
</dbReference>
<evidence type="ECO:0000313" key="4">
    <source>
        <dbReference type="Proteomes" id="UP000199087"/>
    </source>
</evidence>
<accession>A0A0U1NVA7</accession>
<reference evidence="4" key="1">
    <citation type="submission" date="2015-05" db="EMBL/GenBank/DDBJ databases">
        <authorList>
            <person name="Urmite Genomes"/>
        </authorList>
    </citation>
    <scope>NUCLEOTIDE SEQUENCE [LARGE SCALE GENOMIC DNA]</scope>
    <source>
        <strain evidence="4">LF1</strain>
    </source>
</reference>
<dbReference type="GO" id="GO:0042578">
    <property type="term" value="F:phosphoric ester hydrolase activity"/>
    <property type="evidence" value="ECO:0007669"/>
    <property type="project" value="UniProtKB-ARBA"/>
</dbReference>
<dbReference type="EMBL" id="CVRB01000001">
    <property type="protein sequence ID" value="CRK81738.1"/>
    <property type="molecule type" value="Genomic_DNA"/>
</dbReference>
<name>A0A0U1NVA7_9BACI</name>
<dbReference type="InterPro" id="IPR017850">
    <property type="entry name" value="Alkaline_phosphatase_core_sf"/>
</dbReference>
<gene>
    <name evidence="3" type="ORF">BN000_01650</name>
</gene>
<keyword evidence="4" id="KW-1185">Reference proteome</keyword>
<organism evidence="3 4">
    <name type="scientific">Neobacillus massiliamazoniensis</name>
    <dbReference type="NCBI Taxonomy" id="1499688"/>
    <lineage>
        <taxon>Bacteria</taxon>
        <taxon>Bacillati</taxon>
        <taxon>Bacillota</taxon>
        <taxon>Bacilli</taxon>
        <taxon>Bacillales</taxon>
        <taxon>Bacillaceae</taxon>
        <taxon>Neobacillus</taxon>
    </lineage>
</organism>
<dbReference type="PANTHER" id="PTHR31956:SF1">
    <property type="entry name" value="NON-SPECIFIC PHOSPHOLIPASE C1"/>
    <property type="match status" value="1"/>
</dbReference>
<dbReference type="SUPFAM" id="SSF53649">
    <property type="entry name" value="Alkaline phosphatase-like"/>
    <property type="match status" value="1"/>
</dbReference>
<dbReference type="PANTHER" id="PTHR31956">
    <property type="entry name" value="NON-SPECIFIC PHOSPHOLIPASE C4-RELATED"/>
    <property type="match status" value="1"/>
</dbReference>
<feature type="chain" id="PRO_5038784640" evidence="2">
    <location>
        <begin position="23"/>
        <end position="292"/>
    </location>
</feature>
<dbReference type="InterPro" id="IPR007312">
    <property type="entry name" value="Phosphoesterase"/>
</dbReference>
<keyword evidence="1" id="KW-0378">Hydrolase</keyword>
<evidence type="ECO:0000256" key="2">
    <source>
        <dbReference type="SAM" id="SignalP"/>
    </source>
</evidence>
<keyword evidence="2" id="KW-0732">Signal</keyword>
<proteinExistence type="predicted"/>
<sequence length="292" mass="32957" precursor="true">MFRQWGLLFLLLVFLLSACTINQTKKQAPVKKNTAAVSVKLPKIDHIVIVVEENHSQKAIQGNQSAPYINSLMKLGTNLTNYYAIEHPSQPNYLDLFSGSNQGVTNDSVPNTKFSTRNLASELLEKKQSFVGYSEDLPSVGFNGESTGSGGYARKHNPWVNFTNVPNQANQPLVNFPTDFNQLPTVSFVIPNLRHDMHDGTVMEADQWLKDHIDPYVQWAQTHNSLLIVTWDEDDFSQENKIPTFVVGPMVKKEEFTEKVNHFNLLRTIEDIYGLSHAGKSESVKPIIGIWR</sequence>
<dbReference type="AlphaFoldDB" id="A0A0U1NVA7"/>
<dbReference type="Pfam" id="PF04185">
    <property type="entry name" value="Phosphoesterase"/>
    <property type="match status" value="1"/>
</dbReference>
<dbReference type="Proteomes" id="UP000199087">
    <property type="component" value="Unassembled WGS sequence"/>
</dbReference>
<dbReference type="STRING" id="1499688.BN000_01650"/>
<evidence type="ECO:0000256" key="1">
    <source>
        <dbReference type="ARBA" id="ARBA00022801"/>
    </source>
</evidence>
<dbReference type="PROSITE" id="PS51257">
    <property type="entry name" value="PROKAR_LIPOPROTEIN"/>
    <property type="match status" value="1"/>
</dbReference>